<dbReference type="EMBL" id="QEQK01000003">
    <property type="protein sequence ID" value="PWN57191.1"/>
    <property type="molecule type" value="Genomic_DNA"/>
</dbReference>
<dbReference type="OrthoDB" id="9780765at2"/>
<sequence length="308" mass="33684">MTRGSSPAAALDAWLWRHNRRPPASATSAQVTVTEGSIRIRRSGPAGASPTLVLLCDPPNMVEHYDQTLRALDACTASIMMELPGFGFSSVRRGRALEFMATVEAVEAALQQLGNGPWVLYGPCICGFVACEIARRGRVPVTGLVLAQVPDVAGMRAWCDRMDPQHRLRRPGLGQWLGRLGATRLTRFWYRFSTAAETDHEPLTATALRLLDAGAGYPLATMLQRWGPALTEESLDTPTLVLWGNNDRSHATTDRSSSLRHAPAAEIVEMEQCGHFPDLEQPERFAQLVGDFLIRLSDTTGPVIETPS</sequence>
<dbReference type="InterPro" id="IPR000073">
    <property type="entry name" value="AB_hydrolase_1"/>
</dbReference>
<protein>
    <recommendedName>
        <fullName evidence="1">AB hydrolase-1 domain-containing protein</fullName>
    </recommendedName>
</protein>
<dbReference type="PANTHER" id="PTHR46438">
    <property type="entry name" value="ALPHA/BETA-HYDROLASES SUPERFAMILY PROTEIN"/>
    <property type="match status" value="1"/>
</dbReference>
<dbReference type="SUPFAM" id="SSF53474">
    <property type="entry name" value="alpha/beta-Hydrolases"/>
    <property type="match status" value="1"/>
</dbReference>
<dbReference type="Gene3D" id="3.40.50.1820">
    <property type="entry name" value="alpha/beta hydrolase"/>
    <property type="match status" value="1"/>
</dbReference>
<reference evidence="2 3" key="1">
    <citation type="submission" date="2018-05" db="EMBL/GenBank/DDBJ databases">
        <title>Abyssibacter profundi OUC007T gen. nov., sp. nov, a marine bacterium isolated from seawater of the Mariana Trench.</title>
        <authorList>
            <person name="Zhou S."/>
        </authorList>
    </citation>
    <scope>NUCLEOTIDE SEQUENCE [LARGE SCALE GENOMIC DNA]</scope>
    <source>
        <strain evidence="2 3">OUC007</strain>
    </source>
</reference>
<comment type="caution">
    <text evidence="2">The sequence shown here is derived from an EMBL/GenBank/DDBJ whole genome shotgun (WGS) entry which is preliminary data.</text>
</comment>
<dbReference type="RefSeq" id="WP_109719271.1">
    <property type="nucleotide sequence ID" value="NZ_QEQK01000003.1"/>
</dbReference>
<dbReference type="Proteomes" id="UP000251800">
    <property type="component" value="Unassembled WGS sequence"/>
</dbReference>
<name>A0A363UP23_9GAMM</name>
<accession>A0A363UP23</accession>
<feature type="domain" description="AB hydrolase-1" evidence="1">
    <location>
        <begin position="70"/>
        <end position="287"/>
    </location>
</feature>
<dbReference type="Pfam" id="PF12697">
    <property type="entry name" value="Abhydrolase_6"/>
    <property type="match status" value="1"/>
</dbReference>
<evidence type="ECO:0000259" key="1">
    <source>
        <dbReference type="Pfam" id="PF12697"/>
    </source>
</evidence>
<organism evidence="2 3">
    <name type="scientific">Abyssibacter profundi</name>
    <dbReference type="NCBI Taxonomy" id="2182787"/>
    <lineage>
        <taxon>Bacteria</taxon>
        <taxon>Pseudomonadati</taxon>
        <taxon>Pseudomonadota</taxon>
        <taxon>Gammaproteobacteria</taxon>
        <taxon>Chromatiales</taxon>
        <taxon>Oceanococcaceae</taxon>
        <taxon>Abyssibacter</taxon>
    </lineage>
</organism>
<evidence type="ECO:0000313" key="2">
    <source>
        <dbReference type="EMBL" id="PWN57191.1"/>
    </source>
</evidence>
<proteinExistence type="predicted"/>
<keyword evidence="3" id="KW-1185">Reference proteome</keyword>
<gene>
    <name evidence="2" type="ORF">DEH80_04515</name>
</gene>
<evidence type="ECO:0000313" key="3">
    <source>
        <dbReference type="Proteomes" id="UP000251800"/>
    </source>
</evidence>
<dbReference type="AlphaFoldDB" id="A0A363UP23"/>
<dbReference type="InterPro" id="IPR029058">
    <property type="entry name" value="AB_hydrolase_fold"/>
</dbReference>